<protein>
    <submittedName>
        <fullName evidence="6">rRNA pseudouridine synthase</fullName>
    </submittedName>
</protein>
<dbReference type="GO" id="GO:0000455">
    <property type="term" value="P:enzyme-directed rRNA pseudouridine synthesis"/>
    <property type="evidence" value="ECO:0007669"/>
    <property type="project" value="UniProtKB-ARBA"/>
</dbReference>
<dbReference type="Pfam" id="PF00849">
    <property type="entry name" value="PseudoU_synth_2"/>
    <property type="match status" value="1"/>
</dbReference>
<dbReference type="AlphaFoldDB" id="A0A831ZYX3"/>
<dbReference type="EMBL" id="DSTK01000013">
    <property type="protein sequence ID" value="HFK96583.1"/>
    <property type="molecule type" value="Genomic_DNA"/>
</dbReference>
<dbReference type="InterPro" id="IPR042092">
    <property type="entry name" value="PsdUridine_s_RsuA/RluB/E/F_cat"/>
</dbReference>
<evidence type="ECO:0000259" key="5">
    <source>
        <dbReference type="SMART" id="SM00363"/>
    </source>
</evidence>
<dbReference type="InterPro" id="IPR020103">
    <property type="entry name" value="PsdUridine_synth_cat_dom_sf"/>
</dbReference>
<gene>
    <name evidence="6" type="ORF">ENS06_04560</name>
</gene>
<dbReference type="FunFam" id="3.30.70.1560:FF:000001">
    <property type="entry name" value="Pseudouridine synthase"/>
    <property type="match status" value="1"/>
</dbReference>
<dbReference type="SMART" id="SM00363">
    <property type="entry name" value="S4"/>
    <property type="match status" value="1"/>
</dbReference>
<dbReference type="SUPFAM" id="SSF55174">
    <property type="entry name" value="Alpha-L RNA-binding motif"/>
    <property type="match status" value="1"/>
</dbReference>
<accession>A0A831ZYX3</accession>
<dbReference type="PROSITE" id="PS50889">
    <property type="entry name" value="S4"/>
    <property type="match status" value="1"/>
</dbReference>
<dbReference type="CDD" id="cd02870">
    <property type="entry name" value="PseudoU_synth_RsuA_like"/>
    <property type="match status" value="1"/>
</dbReference>
<dbReference type="PANTHER" id="PTHR47683">
    <property type="entry name" value="PSEUDOURIDINE SYNTHASE FAMILY PROTEIN-RELATED"/>
    <property type="match status" value="1"/>
</dbReference>
<dbReference type="InterPro" id="IPR000748">
    <property type="entry name" value="PsdUridine_synth_RsuA/RluB/E/F"/>
</dbReference>
<dbReference type="FunFam" id="3.10.290.10:FF:000003">
    <property type="entry name" value="Pseudouridine synthase"/>
    <property type="match status" value="1"/>
</dbReference>
<dbReference type="PANTHER" id="PTHR47683:SF2">
    <property type="entry name" value="RNA-BINDING S4 DOMAIN-CONTAINING PROTEIN"/>
    <property type="match status" value="1"/>
</dbReference>
<comment type="caution">
    <text evidence="6">The sequence shown here is derived from an EMBL/GenBank/DDBJ whole genome shotgun (WGS) entry which is preliminary data.</text>
</comment>
<keyword evidence="2 4" id="KW-0694">RNA-binding</keyword>
<dbReference type="Gene3D" id="3.10.290.10">
    <property type="entry name" value="RNA-binding S4 domain"/>
    <property type="match status" value="1"/>
</dbReference>
<proteinExistence type="inferred from homology"/>
<dbReference type="SUPFAM" id="SSF55120">
    <property type="entry name" value="Pseudouridine synthase"/>
    <property type="match status" value="1"/>
</dbReference>
<dbReference type="InterPro" id="IPR002942">
    <property type="entry name" value="S4_RNA-bd"/>
</dbReference>
<keyword evidence="3" id="KW-0413">Isomerase</keyword>
<dbReference type="InterPro" id="IPR050343">
    <property type="entry name" value="RsuA_PseudoU_synthase"/>
</dbReference>
<dbReference type="GO" id="GO:0005829">
    <property type="term" value="C:cytosol"/>
    <property type="evidence" value="ECO:0007669"/>
    <property type="project" value="UniProtKB-ARBA"/>
</dbReference>
<sequence length="257" mass="28483">MRERPSGSRTSVRLHKYIAQAGLASRRTAERWILEGRVSVNGAVVTALGTTVDPEADDVRVDGRRVAPVRSREVILLHKPRFCVTTVRDPRGRPTVMDYLRGLSVRVYPVGRLDWDASGALLCTNDGDLANRLMHPAYGVPKVYQVQVQGVPTAEQLAALRRGVPLAEGVTAAARVRLMYRAETSAWVEITLHQGWYRQIKRMGEAVGLPVLTIHRTAYGPIALGTLPAGRWRRLTDQEVRRLREAVSLPREAKAGA</sequence>
<dbReference type="Pfam" id="PF01479">
    <property type="entry name" value="S4"/>
    <property type="match status" value="1"/>
</dbReference>
<feature type="domain" description="RNA-binding S4" evidence="5">
    <location>
        <begin position="12"/>
        <end position="72"/>
    </location>
</feature>
<dbReference type="Gene3D" id="3.30.70.580">
    <property type="entry name" value="Pseudouridine synthase I, catalytic domain, N-terminal subdomain"/>
    <property type="match status" value="1"/>
</dbReference>
<dbReference type="Gene3D" id="3.30.70.1560">
    <property type="entry name" value="Alpha-L RNA-binding motif"/>
    <property type="match status" value="1"/>
</dbReference>
<dbReference type="InterPro" id="IPR006145">
    <property type="entry name" value="PsdUridine_synth_RsuA/RluA"/>
</dbReference>
<dbReference type="InterPro" id="IPR036986">
    <property type="entry name" value="S4_RNA-bd_sf"/>
</dbReference>
<dbReference type="CDD" id="cd00165">
    <property type="entry name" value="S4"/>
    <property type="match status" value="1"/>
</dbReference>
<reference evidence="6" key="1">
    <citation type="journal article" date="2020" name="mSystems">
        <title>Genome- and Community-Level Interaction Insights into Carbon Utilization and Element Cycling Functions of Hydrothermarchaeota in Hydrothermal Sediment.</title>
        <authorList>
            <person name="Zhou Z."/>
            <person name="Liu Y."/>
            <person name="Xu W."/>
            <person name="Pan J."/>
            <person name="Luo Z.H."/>
            <person name="Li M."/>
        </authorList>
    </citation>
    <scope>NUCLEOTIDE SEQUENCE [LARGE SCALE GENOMIC DNA]</scope>
    <source>
        <strain evidence="6">SpSt-456</strain>
    </source>
</reference>
<evidence type="ECO:0000256" key="4">
    <source>
        <dbReference type="PROSITE-ProRule" id="PRU00182"/>
    </source>
</evidence>
<organism evidence="6">
    <name type="scientific">Desulfacinum infernum</name>
    <dbReference type="NCBI Taxonomy" id="35837"/>
    <lineage>
        <taxon>Bacteria</taxon>
        <taxon>Pseudomonadati</taxon>
        <taxon>Thermodesulfobacteriota</taxon>
        <taxon>Syntrophobacteria</taxon>
        <taxon>Syntrophobacterales</taxon>
        <taxon>Syntrophobacteraceae</taxon>
        <taxon>Desulfacinum</taxon>
    </lineage>
</organism>
<evidence type="ECO:0000256" key="3">
    <source>
        <dbReference type="ARBA" id="ARBA00023235"/>
    </source>
</evidence>
<dbReference type="InterPro" id="IPR020094">
    <property type="entry name" value="TruA/RsuA/RluB/E/F_N"/>
</dbReference>
<dbReference type="GO" id="GO:0003723">
    <property type="term" value="F:RNA binding"/>
    <property type="evidence" value="ECO:0007669"/>
    <property type="project" value="UniProtKB-KW"/>
</dbReference>
<comment type="similarity">
    <text evidence="1">Belongs to the pseudouridine synthase RsuA family.</text>
</comment>
<name>A0A831ZYX3_9BACT</name>
<dbReference type="NCBIfam" id="TIGR00093">
    <property type="entry name" value="pseudouridine synthase"/>
    <property type="match status" value="1"/>
</dbReference>
<evidence type="ECO:0000256" key="2">
    <source>
        <dbReference type="ARBA" id="ARBA00022884"/>
    </source>
</evidence>
<dbReference type="GO" id="GO:0120159">
    <property type="term" value="F:rRNA pseudouridine synthase activity"/>
    <property type="evidence" value="ECO:0007669"/>
    <property type="project" value="UniProtKB-ARBA"/>
</dbReference>
<evidence type="ECO:0000313" key="6">
    <source>
        <dbReference type="EMBL" id="HFK96583.1"/>
    </source>
</evidence>
<evidence type="ECO:0000256" key="1">
    <source>
        <dbReference type="ARBA" id="ARBA00008348"/>
    </source>
</evidence>